<feature type="signal peptide" evidence="7">
    <location>
        <begin position="1"/>
        <end position="38"/>
    </location>
</feature>
<feature type="region of interest" description="Disordered" evidence="5">
    <location>
        <begin position="235"/>
        <end position="269"/>
    </location>
</feature>
<evidence type="ECO:0000256" key="2">
    <source>
        <dbReference type="ARBA" id="ARBA00022525"/>
    </source>
</evidence>
<gene>
    <name evidence="9" type="ORF">DI609_07265</name>
</gene>
<evidence type="ECO:0000313" key="9">
    <source>
        <dbReference type="EMBL" id="PZO99957.1"/>
    </source>
</evidence>
<comment type="caution">
    <text evidence="9">The sequence shown here is derived from an EMBL/GenBank/DDBJ whole genome shotgun (WGS) entry which is preliminary data.</text>
</comment>
<dbReference type="AlphaFoldDB" id="A0A2W5B3H8"/>
<organism evidence="9 10">
    <name type="scientific">Corynebacterium urealyticum</name>
    <dbReference type="NCBI Taxonomy" id="43771"/>
    <lineage>
        <taxon>Bacteria</taxon>
        <taxon>Bacillati</taxon>
        <taxon>Actinomycetota</taxon>
        <taxon>Actinomycetes</taxon>
        <taxon>Mycobacteriales</taxon>
        <taxon>Corynebacteriaceae</taxon>
        <taxon>Corynebacterium</taxon>
    </lineage>
</organism>
<evidence type="ECO:0000256" key="7">
    <source>
        <dbReference type="SAM" id="SignalP"/>
    </source>
</evidence>
<protein>
    <recommendedName>
        <fullName evidence="8">Gram-positive cocci surface proteins LPxTG domain-containing protein</fullName>
    </recommendedName>
</protein>
<feature type="transmembrane region" description="Helical" evidence="6">
    <location>
        <begin position="686"/>
        <end position="707"/>
    </location>
</feature>
<sequence length="711" mass="73345">MSYVPRHARTPVYKKVLRSASASVAVTAAFISTQPATAVEAASDAAATSTSAESVDTATGTTDAASTESTESTASAESAESTASAESIESTEFGDEPADDVADPTVTDAASVLDSFDFAKLFTSVLSPLIAAAGNDAQDAEVHEVVAGESIEIDTTKDVDPKLMERYQVDGIEVDNADDLAARGIHVSVTDDFTLTVDTDADATAGETDIDFHFVGEGVPDDMDSFHATVRVTAAESDTTDQPNAATPGGENAAPKPGTTPGSESEDTASQLTYPEIRVDQMKSATAAPETTVADSAADLPEGTRFSLVATANGKPLTSADGSATSYPWLSINSRTGVIEAAPEFDTTPGTYTAVVTATLPDTTKVVAPVTVTVNGVKDADKYTLSYSRGHLNPKATEDSEMNLMVEESRALPEGTTFALDKDEPYVSIDENGRITLHANAGATPNRYLAKVIVTYPDGSRDVVNARYDVSDVATQAESTTIVGKATDPSGALHMKRRTEAVLPALVAVAGQTIPKGTTFAPEAGVPDWAKIDKETGAITLTPSLNVHPGDYVLDTLVTYPDGSAERVTRYVHVDSGYSTGKWFQYKRKDGLGKKVGRALDKALGTELDKGEATQQPTGNQDGTADDSIGLIGTAVKPSGPTAGGPGNTGTATGGGSANAPSQAAATGTATAPNKRLATTGTDTELYLTAGAAASSFALAAAGAFALRRRR</sequence>
<feature type="domain" description="Gram-positive cocci surface proteins LPxTG" evidence="8">
    <location>
        <begin position="677"/>
        <end position="711"/>
    </location>
</feature>
<accession>A0A2W5B3H8</accession>
<feature type="compositionally biased region" description="Polar residues" evidence="5">
    <location>
        <begin position="664"/>
        <end position="676"/>
    </location>
</feature>
<feature type="compositionally biased region" description="Polar residues" evidence="5">
    <location>
        <begin position="260"/>
        <end position="269"/>
    </location>
</feature>
<keyword evidence="2" id="KW-0964">Secreted</keyword>
<feature type="compositionally biased region" description="Gly residues" evidence="5">
    <location>
        <begin position="642"/>
        <end position="657"/>
    </location>
</feature>
<keyword evidence="3 7" id="KW-0732">Signal</keyword>
<dbReference type="NCBIfam" id="NF038186">
    <property type="entry name" value="YPDG_rpt"/>
    <property type="match status" value="2"/>
</dbReference>
<feature type="region of interest" description="Disordered" evidence="5">
    <location>
        <begin position="47"/>
        <end position="103"/>
    </location>
</feature>
<dbReference type="InterPro" id="IPR019931">
    <property type="entry name" value="LPXTG_anchor"/>
</dbReference>
<evidence type="ECO:0000259" key="8">
    <source>
        <dbReference type="PROSITE" id="PS50847"/>
    </source>
</evidence>
<feature type="compositionally biased region" description="Polar residues" evidence="5">
    <location>
        <begin position="613"/>
        <end position="623"/>
    </location>
</feature>
<dbReference type="CDD" id="cd11304">
    <property type="entry name" value="Cadherin_repeat"/>
    <property type="match status" value="1"/>
</dbReference>
<evidence type="ECO:0000256" key="4">
    <source>
        <dbReference type="ARBA" id="ARBA00023088"/>
    </source>
</evidence>
<feature type="chain" id="PRO_5039715566" description="Gram-positive cocci surface proteins LPxTG domain-containing protein" evidence="7">
    <location>
        <begin position="39"/>
        <end position="711"/>
    </location>
</feature>
<evidence type="ECO:0000256" key="3">
    <source>
        <dbReference type="ARBA" id="ARBA00022729"/>
    </source>
</evidence>
<evidence type="ECO:0000256" key="5">
    <source>
        <dbReference type="SAM" id="MobiDB-lite"/>
    </source>
</evidence>
<dbReference type="PROSITE" id="PS50847">
    <property type="entry name" value="GRAM_POS_ANCHORING"/>
    <property type="match status" value="1"/>
</dbReference>
<feature type="compositionally biased region" description="Acidic residues" evidence="5">
    <location>
        <begin position="92"/>
        <end position="102"/>
    </location>
</feature>
<keyword evidence="4" id="KW-0572">Peptidoglycan-anchor</keyword>
<dbReference type="InterPro" id="IPR044055">
    <property type="entry name" value="RibLong"/>
</dbReference>
<keyword evidence="6" id="KW-1133">Transmembrane helix</keyword>
<dbReference type="Pfam" id="PF18957">
    <property type="entry name" value="RibLong"/>
    <property type="match status" value="3"/>
</dbReference>
<name>A0A2W5B3H8_9CORY</name>
<evidence type="ECO:0000256" key="1">
    <source>
        <dbReference type="ARBA" id="ARBA00022512"/>
    </source>
</evidence>
<proteinExistence type="predicted"/>
<feature type="compositionally biased region" description="Polar residues" evidence="5">
    <location>
        <begin position="236"/>
        <end position="245"/>
    </location>
</feature>
<keyword evidence="1" id="KW-0134">Cell wall</keyword>
<keyword evidence="6" id="KW-0472">Membrane</keyword>
<dbReference type="Proteomes" id="UP000249451">
    <property type="component" value="Unassembled WGS sequence"/>
</dbReference>
<reference evidence="9 10" key="1">
    <citation type="submission" date="2017-11" db="EMBL/GenBank/DDBJ databases">
        <title>Infants hospitalized years apart are colonized by the same room-sourced microbial strains.</title>
        <authorList>
            <person name="Brooks B."/>
            <person name="Olm M.R."/>
            <person name="Firek B.A."/>
            <person name="Baker R."/>
            <person name="Thomas B.C."/>
            <person name="Morowitz M.J."/>
            <person name="Banfield J.F."/>
        </authorList>
    </citation>
    <scope>NUCLEOTIDE SEQUENCE [LARGE SCALE GENOMIC DNA]</scope>
    <source>
        <strain evidence="9">S2_012_000_R3_87</strain>
    </source>
</reference>
<evidence type="ECO:0000313" key="10">
    <source>
        <dbReference type="Proteomes" id="UP000249451"/>
    </source>
</evidence>
<keyword evidence="6" id="KW-0812">Transmembrane</keyword>
<feature type="region of interest" description="Disordered" evidence="5">
    <location>
        <begin position="607"/>
        <end position="676"/>
    </location>
</feature>
<feature type="compositionally biased region" description="Low complexity" evidence="5">
    <location>
        <begin position="47"/>
        <end position="91"/>
    </location>
</feature>
<dbReference type="EMBL" id="QFNY01000161">
    <property type="protein sequence ID" value="PZO99957.1"/>
    <property type="molecule type" value="Genomic_DNA"/>
</dbReference>
<evidence type="ECO:0000256" key="6">
    <source>
        <dbReference type="SAM" id="Phobius"/>
    </source>
</evidence>